<organism evidence="5 6">
    <name type="scientific">Arthrobacter crusticola</name>
    <dbReference type="NCBI Taxonomy" id="2547960"/>
    <lineage>
        <taxon>Bacteria</taxon>
        <taxon>Bacillati</taxon>
        <taxon>Actinomycetota</taxon>
        <taxon>Actinomycetes</taxon>
        <taxon>Micrococcales</taxon>
        <taxon>Micrococcaceae</taxon>
        <taxon>Arthrobacter</taxon>
    </lineage>
</organism>
<comment type="similarity">
    <text evidence="1">Belongs to the glycosyl hydrolase 2 family.</text>
</comment>
<protein>
    <submittedName>
        <fullName evidence="5">Glycoside hydrolase family 2</fullName>
    </submittedName>
</protein>
<keyword evidence="5" id="KW-0378">Hydrolase</keyword>
<dbReference type="InterPro" id="IPR036156">
    <property type="entry name" value="Beta-gal/glucu_dom_sf"/>
</dbReference>
<dbReference type="AlphaFoldDB" id="A0A4V3AMD4"/>
<evidence type="ECO:0000256" key="1">
    <source>
        <dbReference type="ARBA" id="ARBA00007401"/>
    </source>
</evidence>
<comment type="caution">
    <text evidence="5">The sequence shown here is derived from an EMBL/GenBank/DDBJ whole genome shotgun (WGS) entry which is preliminary data.</text>
</comment>
<dbReference type="SUPFAM" id="SSF49303">
    <property type="entry name" value="beta-Galactosidase/glucuronidase domain"/>
    <property type="match status" value="1"/>
</dbReference>
<name>A0A4V3AMD4_9MICC</name>
<reference evidence="5 6" key="1">
    <citation type="submission" date="2019-03" db="EMBL/GenBank/DDBJ databases">
        <title>Arthrobacter sp. nov., an bacterium isolated from biocrust in Mu Us Desert.</title>
        <authorList>
            <person name="Lixiong L."/>
        </authorList>
    </citation>
    <scope>NUCLEOTIDE SEQUENCE [LARGE SCALE GENOMIC DNA]</scope>
    <source>
        <strain evidence="5 6">SLN-3</strain>
    </source>
</reference>
<dbReference type="GO" id="GO:0005975">
    <property type="term" value="P:carbohydrate metabolic process"/>
    <property type="evidence" value="ECO:0007669"/>
    <property type="project" value="InterPro"/>
</dbReference>
<evidence type="ECO:0000313" key="5">
    <source>
        <dbReference type="EMBL" id="TDK26512.1"/>
    </source>
</evidence>
<dbReference type="Gene3D" id="2.60.120.260">
    <property type="entry name" value="Galactose-binding domain-like"/>
    <property type="match status" value="1"/>
</dbReference>
<dbReference type="Gene3D" id="3.20.20.80">
    <property type="entry name" value="Glycosidases"/>
    <property type="match status" value="1"/>
</dbReference>
<dbReference type="SUPFAM" id="SSF51445">
    <property type="entry name" value="(Trans)glycosidases"/>
    <property type="match status" value="1"/>
</dbReference>
<gene>
    <name evidence="5" type="ORF">E2F48_04785</name>
</gene>
<dbReference type="Proteomes" id="UP000295411">
    <property type="component" value="Unassembled WGS sequence"/>
</dbReference>
<feature type="domain" description="Glycoside hydrolase family 2 immunoglobulin-like beta-sandwich" evidence="2">
    <location>
        <begin position="198"/>
        <end position="304"/>
    </location>
</feature>
<dbReference type="PANTHER" id="PTHR42732">
    <property type="entry name" value="BETA-GALACTOSIDASE"/>
    <property type="match status" value="1"/>
</dbReference>
<dbReference type="PANTHER" id="PTHR42732:SF3">
    <property type="entry name" value="HYDROLASE"/>
    <property type="match status" value="1"/>
</dbReference>
<dbReference type="Pfam" id="PF02836">
    <property type="entry name" value="Glyco_hydro_2_C"/>
    <property type="match status" value="1"/>
</dbReference>
<evidence type="ECO:0000313" key="6">
    <source>
        <dbReference type="Proteomes" id="UP000295411"/>
    </source>
</evidence>
<dbReference type="InterPro" id="IPR006102">
    <property type="entry name" value="Ig-like_GH2"/>
</dbReference>
<dbReference type="RefSeq" id="WP_133402871.1">
    <property type="nucleotide sequence ID" value="NZ_SMTK01000002.1"/>
</dbReference>
<dbReference type="OrthoDB" id="9762066at2"/>
<dbReference type="InterPro" id="IPR006103">
    <property type="entry name" value="Glyco_hydro_2_cat"/>
</dbReference>
<dbReference type="Pfam" id="PF02837">
    <property type="entry name" value="Glyco_hydro_2_N"/>
    <property type="match status" value="1"/>
</dbReference>
<evidence type="ECO:0000259" key="2">
    <source>
        <dbReference type="Pfam" id="PF00703"/>
    </source>
</evidence>
<sequence>MPNSSSFSASTQDGTYPRPQLVRRHWHDLSGEWEFEHDDSNTGIANGWAAGKNSFSKRILVPFPPESTRSGIGDTGFHPVVWYRRTLTPADIAASGWTGGDDRVLIHFGAVDYRASVWAGDRLLGTHEGGQTPFSFDITDQARTGEDFVLVVRAEDDPHDVSQPRGKQDWLEEPHVIWYHRSTGIWQRVWLEAVPATSVRRIAWRSDVPGGTVSLDVELSSRPVDEVSVRVELSYRGKPLGTHQVFSSQPRFTMTSALAHQANGQAYENLLWSPAHPRLLDARVVLMDREGNVLDEIWSYLGLRSVGEAGGHFLLNDRPFYVRSVLEQGFWPDSLYTAPDSQAIQDEIQLIKDLGFNSARLHEKVEDPRFLYWADRLGLLIWGEIGSTFEFSPTAVQRVTREWMSVVERDISHPSIVTWVPVNESWGVQHISHDPAQQHFVQALYHLTKALDPTRSVVSNDGWEHTESDLLTIHDYTTTHDGLKANYANAEAVEGLVEGVGPAGRRLTTLPTGGSGKPVMVSEFGGVTYAPNSPIVTWGYSTVDSPEDFADRVGGLFSALQTSPVLAGFCYTQLTDTMQEANGLTDENRKPKLPVEVIRAIVTNGAKETHDNVVDEGEMILPQWQPGPAASAAVGS</sequence>
<evidence type="ECO:0000259" key="3">
    <source>
        <dbReference type="Pfam" id="PF02836"/>
    </source>
</evidence>
<accession>A0A4V3AMD4</accession>
<dbReference type="Pfam" id="PF00703">
    <property type="entry name" value="Glyco_hydro_2"/>
    <property type="match status" value="1"/>
</dbReference>
<dbReference type="GO" id="GO:0004553">
    <property type="term" value="F:hydrolase activity, hydrolyzing O-glycosyl compounds"/>
    <property type="evidence" value="ECO:0007669"/>
    <property type="project" value="InterPro"/>
</dbReference>
<proteinExistence type="inferred from homology"/>
<dbReference type="InterPro" id="IPR006104">
    <property type="entry name" value="Glyco_hydro_2_N"/>
</dbReference>
<dbReference type="InterPro" id="IPR008979">
    <property type="entry name" value="Galactose-bd-like_sf"/>
</dbReference>
<evidence type="ECO:0000259" key="4">
    <source>
        <dbReference type="Pfam" id="PF02837"/>
    </source>
</evidence>
<feature type="domain" description="Glycosyl hydrolases family 2 sugar binding" evidence="4">
    <location>
        <begin position="28"/>
        <end position="152"/>
    </location>
</feature>
<dbReference type="InterPro" id="IPR017853">
    <property type="entry name" value="GH"/>
</dbReference>
<feature type="domain" description="Glycoside hydrolase family 2 catalytic" evidence="3">
    <location>
        <begin position="311"/>
        <end position="479"/>
    </location>
</feature>
<dbReference type="SUPFAM" id="SSF49785">
    <property type="entry name" value="Galactose-binding domain-like"/>
    <property type="match status" value="1"/>
</dbReference>
<keyword evidence="6" id="KW-1185">Reference proteome</keyword>
<dbReference type="InterPro" id="IPR051913">
    <property type="entry name" value="GH2_Domain-Containing"/>
</dbReference>
<dbReference type="EMBL" id="SMTK01000002">
    <property type="protein sequence ID" value="TDK26512.1"/>
    <property type="molecule type" value="Genomic_DNA"/>
</dbReference>